<evidence type="ECO:0000313" key="1">
    <source>
        <dbReference type="EMBL" id="MBM0244595.1"/>
    </source>
</evidence>
<comment type="caution">
    <text evidence="1">The sequence shown here is derived from an EMBL/GenBank/DDBJ whole genome shotgun (WGS) entry which is preliminary data.</text>
</comment>
<dbReference type="Proteomes" id="UP001518680">
    <property type="component" value="Unassembled WGS sequence"/>
</dbReference>
<reference evidence="1 2" key="1">
    <citation type="submission" date="2021-01" db="EMBL/GenBank/DDBJ databases">
        <title>Complete genome sequences of Corynebacterium macginleyi strains isolated from infectious keratitis.</title>
        <authorList>
            <person name="Sagerfors S."/>
            <person name="Poehlein A."/>
            <person name="Soderquist B."/>
            <person name="Bruggemann H."/>
        </authorList>
    </citation>
    <scope>NUCLEOTIDE SEQUENCE [LARGE SCALE GENOMIC DNA]</scope>
    <source>
        <strain evidence="1 2">12T220</strain>
    </source>
</reference>
<evidence type="ECO:0000313" key="2">
    <source>
        <dbReference type="Proteomes" id="UP001518680"/>
    </source>
</evidence>
<keyword evidence="2" id="KW-1185">Reference proteome</keyword>
<proteinExistence type="predicted"/>
<sequence>MGRIEDEAKRLSGGRDLNAFDMEAVLIVAGLTLRARDSRDAVEREGLIIDDGKGFPIEHPGLLVEKRASAEIRGWVKDRPDLFGVRSHGEAREPKPKVNKFGGFKVVGQ</sequence>
<dbReference type="EMBL" id="JAACBX020000002">
    <property type="protein sequence ID" value="MBM0244595.1"/>
    <property type="molecule type" value="Genomic_DNA"/>
</dbReference>
<gene>
    <name evidence="1" type="ORF">GWO63_010180</name>
</gene>
<protein>
    <submittedName>
        <fullName evidence="1">Terminase</fullName>
    </submittedName>
</protein>
<name>A0ABS1Y884_9CORY</name>
<organism evidence="1 2">
    <name type="scientific">Corynebacterium macginleyi</name>
    <dbReference type="NCBI Taxonomy" id="38290"/>
    <lineage>
        <taxon>Bacteria</taxon>
        <taxon>Bacillati</taxon>
        <taxon>Actinomycetota</taxon>
        <taxon>Actinomycetes</taxon>
        <taxon>Mycobacteriales</taxon>
        <taxon>Corynebacteriaceae</taxon>
        <taxon>Corynebacterium</taxon>
    </lineage>
</organism>
<dbReference type="RefSeq" id="WP_200449267.1">
    <property type="nucleotide sequence ID" value="NZ_JAACBX020000002.1"/>
</dbReference>
<accession>A0ABS1Y884</accession>